<evidence type="ECO:0000256" key="3">
    <source>
        <dbReference type="ARBA" id="ARBA00022598"/>
    </source>
</evidence>
<dbReference type="GO" id="GO:0005737">
    <property type="term" value="C:cytoplasm"/>
    <property type="evidence" value="ECO:0007669"/>
    <property type="project" value="TreeGrafter"/>
</dbReference>
<feature type="domain" description="Carrier" evidence="5">
    <location>
        <begin position="40"/>
        <end position="114"/>
    </location>
</feature>
<dbReference type="SUPFAM" id="SSF52777">
    <property type="entry name" value="CoA-dependent acyltransferases"/>
    <property type="match status" value="4"/>
</dbReference>
<dbReference type="PROSITE" id="PS50075">
    <property type="entry name" value="CARRIER"/>
    <property type="match status" value="2"/>
</dbReference>
<dbReference type="PANTHER" id="PTHR45527">
    <property type="entry name" value="NONRIBOSOMAL PEPTIDE SYNTHETASE"/>
    <property type="match status" value="1"/>
</dbReference>
<dbReference type="InterPro" id="IPR045851">
    <property type="entry name" value="AMP-bd_C_sf"/>
</dbReference>
<evidence type="ECO:0000256" key="1">
    <source>
        <dbReference type="ARBA" id="ARBA00022450"/>
    </source>
</evidence>
<keyword evidence="1" id="KW-0596">Phosphopantetheine</keyword>
<dbReference type="GO" id="GO:0031177">
    <property type="term" value="F:phosphopantetheine binding"/>
    <property type="evidence" value="ECO:0007669"/>
    <property type="project" value="InterPro"/>
</dbReference>
<evidence type="ECO:0000256" key="4">
    <source>
        <dbReference type="ARBA" id="ARBA00029454"/>
    </source>
</evidence>
<dbReference type="Gene3D" id="3.40.50.12780">
    <property type="entry name" value="N-terminal domain of ligase-like"/>
    <property type="match status" value="1"/>
</dbReference>
<reference evidence="6" key="1">
    <citation type="journal article" date="2020" name="Fungal Divers.">
        <title>Resolving the Mortierellaceae phylogeny through synthesis of multi-gene phylogenetics and phylogenomics.</title>
        <authorList>
            <person name="Vandepol N."/>
            <person name="Liber J."/>
            <person name="Desiro A."/>
            <person name="Na H."/>
            <person name="Kennedy M."/>
            <person name="Barry K."/>
            <person name="Grigoriev I.V."/>
            <person name="Miller A.N."/>
            <person name="O'Donnell K."/>
            <person name="Stajich J.E."/>
            <person name="Bonito G."/>
        </authorList>
    </citation>
    <scope>NUCLEOTIDE SEQUENCE</scope>
    <source>
        <strain evidence="6">MES-2147</strain>
    </source>
</reference>
<dbReference type="PROSITE" id="PS00455">
    <property type="entry name" value="AMP_BINDING"/>
    <property type="match status" value="1"/>
</dbReference>
<dbReference type="InterPro" id="IPR042099">
    <property type="entry name" value="ANL_N_sf"/>
</dbReference>
<dbReference type="PANTHER" id="PTHR45527:SF1">
    <property type="entry name" value="FATTY ACID SYNTHASE"/>
    <property type="match status" value="1"/>
</dbReference>
<keyword evidence="3" id="KW-0436">Ligase</keyword>
<dbReference type="FunFam" id="3.40.50.980:FF:000001">
    <property type="entry name" value="Non-ribosomal peptide synthetase"/>
    <property type="match status" value="1"/>
</dbReference>
<comment type="caution">
    <text evidence="6">The sequence shown here is derived from an EMBL/GenBank/DDBJ whole genome shotgun (WGS) entry which is preliminary data.</text>
</comment>
<dbReference type="SUPFAM" id="SSF47336">
    <property type="entry name" value="ACP-like"/>
    <property type="match status" value="2"/>
</dbReference>
<dbReference type="OrthoDB" id="329835at2759"/>
<dbReference type="InterPro" id="IPR009081">
    <property type="entry name" value="PP-bd_ACP"/>
</dbReference>
<dbReference type="Gene3D" id="1.10.1200.10">
    <property type="entry name" value="ACP-like"/>
    <property type="match status" value="2"/>
</dbReference>
<proteinExistence type="inferred from homology"/>
<dbReference type="FunFam" id="1.10.1200.10:FF:000005">
    <property type="entry name" value="Nonribosomal peptide synthetase 1"/>
    <property type="match status" value="2"/>
</dbReference>
<dbReference type="InterPro" id="IPR036736">
    <property type="entry name" value="ACP-like_sf"/>
</dbReference>
<dbReference type="InterPro" id="IPR001242">
    <property type="entry name" value="Condensation_dom"/>
</dbReference>
<dbReference type="InterPro" id="IPR020845">
    <property type="entry name" value="AMP-binding_CS"/>
</dbReference>
<keyword evidence="2" id="KW-0597">Phosphoprotein</keyword>
<dbReference type="Gene3D" id="3.30.300.30">
    <property type="match status" value="2"/>
</dbReference>
<feature type="domain" description="Carrier" evidence="5">
    <location>
        <begin position="1139"/>
        <end position="1213"/>
    </location>
</feature>
<dbReference type="GO" id="GO:0044550">
    <property type="term" value="P:secondary metabolite biosynthetic process"/>
    <property type="evidence" value="ECO:0007669"/>
    <property type="project" value="TreeGrafter"/>
</dbReference>
<dbReference type="Gene3D" id="3.40.50.980">
    <property type="match status" value="2"/>
</dbReference>
<gene>
    <name evidence="6" type="ORF">BGZ65_003475</name>
</gene>
<dbReference type="Gene3D" id="3.30.559.10">
    <property type="entry name" value="Chloramphenicol acetyltransferase-like domain"/>
    <property type="match status" value="2"/>
</dbReference>
<dbReference type="FunFam" id="2.30.38.10:FF:000001">
    <property type="entry name" value="Non-ribosomal peptide synthetase PvdI"/>
    <property type="match status" value="1"/>
</dbReference>
<evidence type="ECO:0000256" key="2">
    <source>
        <dbReference type="ARBA" id="ARBA00022553"/>
    </source>
</evidence>
<dbReference type="FunFam" id="3.40.50.12780:FF:000012">
    <property type="entry name" value="Non-ribosomal peptide synthetase"/>
    <property type="match status" value="1"/>
</dbReference>
<evidence type="ECO:0000259" key="5">
    <source>
        <dbReference type="PROSITE" id="PS50075"/>
    </source>
</evidence>
<dbReference type="SUPFAM" id="SSF56801">
    <property type="entry name" value="Acetyl-CoA synthetase-like"/>
    <property type="match status" value="3"/>
</dbReference>
<dbReference type="NCBIfam" id="TIGR01733">
    <property type="entry name" value="AA-adenyl-dom"/>
    <property type="match status" value="1"/>
</dbReference>
<dbReference type="Pfam" id="PF00668">
    <property type="entry name" value="Condensation"/>
    <property type="match status" value="2"/>
</dbReference>
<dbReference type="FunFam" id="3.30.300.30:FF:000010">
    <property type="entry name" value="Enterobactin synthetase component F"/>
    <property type="match status" value="1"/>
</dbReference>
<evidence type="ECO:0000313" key="6">
    <source>
        <dbReference type="EMBL" id="KAF9981875.1"/>
    </source>
</evidence>
<feature type="non-terminal residue" evidence="6">
    <location>
        <position position="1"/>
    </location>
</feature>
<name>A0A9P6M9A3_9FUNG</name>
<dbReference type="Pfam" id="PF00550">
    <property type="entry name" value="PP-binding"/>
    <property type="match status" value="2"/>
</dbReference>
<dbReference type="Proteomes" id="UP000749646">
    <property type="component" value="Unassembled WGS sequence"/>
</dbReference>
<dbReference type="CDD" id="cd19544">
    <property type="entry name" value="E-C_NRPS"/>
    <property type="match status" value="2"/>
</dbReference>
<dbReference type="InterPro" id="IPR025110">
    <property type="entry name" value="AMP-bd_C"/>
</dbReference>
<dbReference type="CDD" id="cd05930">
    <property type="entry name" value="A_NRPS"/>
    <property type="match status" value="1"/>
</dbReference>
<evidence type="ECO:0000313" key="7">
    <source>
        <dbReference type="Proteomes" id="UP000749646"/>
    </source>
</evidence>
<dbReference type="Pfam" id="PF00501">
    <property type="entry name" value="AMP-binding"/>
    <property type="match status" value="2"/>
</dbReference>
<keyword evidence="7" id="KW-1185">Reference proteome</keyword>
<dbReference type="PROSITE" id="PS00012">
    <property type="entry name" value="PHOSPHOPANTETHEINE"/>
    <property type="match status" value="1"/>
</dbReference>
<dbReference type="Pfam" id="PF13193">
    <property type="entry name" value="AMP-binding_C"/>
    <property type="match status" value="1"/>
</dbReference>
<dbReference type="SMART" id="SM00823">
    <property type="entry name" value="PKS_PP"/>
    <property type="match status" value="1"/>
</dbReference>
<accession>A0A9P6M9A3</accession>
<protein>
    <recommendedName>
        <fullName evidence="5">Carrier domain-containing protein</fullName>
    </recommendedName>
</protein>
<dbReference type="Gene3D" id="3.30.559.30">
    <property type="entry name" value="Nonribosomal peptide synthetase, condensation domain"/>
    <property type="match status" value="2"/>
</dbReference>
<dbReference type="InterPro" id="IPR023213">
    <property type="entry name" value="CAT-like_dom_sf"/>
</dbReference>
<dbReference type="GO" id="GO:0016874">
    <property type="term" value="F:ligase activity"/>
    <property type="evidence" value="ECO:0007669"/>
    <property type="project" value="UniProtKB-KW"/>
</dbReference>
<comment type="similarity">
    <text evidence="4">Belongs to the NRP synthetase family.</text>
</comment>
<dbReference type="InterPro" id="IPR006162">
    <property type="entry name" value="Ppantetheine_attach_site"/>
</dbReference>
<organism evidence="6 7">
    <name type="scientific">Modicella reniformis</name>
    <dbReference type="NCBI Taxonomy" id="1440133"/>
    <lineage>
        <taxon>Eukaryota</taxon>
        <taxon>Fungi</taxon>
        <taxon>Fungi incertae sedis</taxon>
        <taxon>Mucoromycota</taxon>
        <taxon>Mortierellomycotina</taxon>
        <taxon>Mortierellomycetes</taxon>
        <taxon>Mortierellales</taxon>
        <taxon>Mortierellaceae</taxon>
        <taxon>Modicella</taxon>
    </lineage>
</organism>
<dbReference type="EMBL" id="JAAAHW010003648">
    <property type="protein sequence ID" value="KAF9981875.1"/>
    <property type="molecule type" value="Genomic_DNA"/>
</dbReference>
<dbReference type="InterPro" id="IPR000873">
    <property type="entry name" value="AMP-dep_synth/lig_dom"/>
</dbReference>
<dbReference type="InterPro" id="IPR010071">
    <property type="entry name" value="AA_adenyl_dom"/>
</dbReference>
<dbReference type="InterPro" id="IPR020806">
    <property type="entry name" value="PKS_PP-bd"/>
</dbReference>
<dbReference type="GO" id="GO:0043041">
    <property type="term" value="P:amino acid activation for nonribosomal peptide biosynthetic process"/>
    <property type="evidence" value="ECO:0007669"/>
    <property type="project" value="TreeGrafter"/>
</dbReference>
<dbReference type="Gene3D" id="2.30.38.10">
    <property type="entry name" value="Luciferase, Domain 3"/>
    <property type="match status" value="1"/>
</dbReference>
<sequence length="1829" mass="203832">MVPAAFVRLDALPLTANDKLDRNALPVPDQSAFARESYEVPQGETESKLATIWEDLLGVDGVGRYDNFFALGGHSLLVVRMLDHLRRHGLTVSVRTVYEVPVLKNLALELRRHLAESIPPNIITSQIKKLTPEMLPLIELSQADIDCIIEQTPGGLTNIQDIYALSPLQDGILFHHLLATKGDPYLLSAQMAFESRALLDRYLQAFQRVVDRHDILRTAFVWKNISIPAQVVWRHAPLPVQELTLDPADGPIMKQLNELFHPNHHRMDLTQAPLFRFMIAQDTNGRWLLFQLVHHLIGDHTAAEILNLEIERILHGQEQTLPKPKPFRNSVARSRLGIKQEVHERFFKDMLGDIDEPTFPFGYSEVHRSGTEITESHQIVPQALNDRLRFQAKQMGVSLASLCHVAWAQVIARTSGQESVVFGTVLFGGVHDNHGADHAMGLSINTLPFRCDIGSQSVLECVRQTHTRLAVLLEHEHASLSLVQRCSGVTPGTPLFSALLNYLHTSLPSGTDPGGSIMEFVSQEEQVHYPGIELLEGRERTNYPFTLTVEDFGTAIGLTSQIIQPIDASRMGGYMKQALESLVGALENSSKLHVSQLEVLPPEEKTLLLYQWNSTTMAYPRQKTIHSLFEDQVERTPQATALVFMDQSLSYSELNARANRLAHHLIGLGVQPDMCVAICVERSFAMIIGVLAILKAGGAYVPLDPMYPKERLISILEDARPRIALVDNVGHAILKDATLSQPSQKDHMEEAPIVLVDMNERRSAPHTNPETPRLTSRHLAYVIYTSGSTGNPKGVMIEHRGFVEYILSRIGDLGLDGSSRVLQFSSLNFDLSAMDIFTAFYSGASLHLLDNHTRLDRSRLWDYIERHSITQAVMPPAILQECKGCPPLSTRLTLVSCGEELQASLLRALCSLIPHGTIINDYGPTESTVIATTWKSPTAFNGHIVPIGRPIANKKIYILDDHGRPVPLGVVGELYIGGVGIARGYLNLPELTVKVFVPDPFTRETDARMYKTGDLARYLPDGNLLFLGRNDHQVKIRGFRVEPGEIEARIVDHSLVDKAAVVAIGEGSDKRLVAYVVAKPDDQLVHSLRSHLSSCLPEYMVPAAIVRLDVLPLTSNNKLDRKALPAPDCTAFARQEYEEPQGDIETRIAHIWAELLGLDRVSRNDNFFALGGHSLLAVQLMERLRRLGLALPLSALFNTPTLSVLAESLSQFQEQMIPSNLITPTTTAITPEILPLISLTQSEIDHIVKQVRGGVANIQDIYPLSPLQEGILFHHLMETKGDLYLLVSCSAFETRQLLDRYLDAAQHVIDRHDILRTGFMWESLSTPVQVVWRQAPLSIMELHFDLTDGPIQDQLMQRLDPRQHRIDLTQAPLLRFTIARNSDGRWLLAELLHHLVGDHSTLEIMNMEIREFIEGRGNTLLAPQPFRNMIAQARLGRSQDDHEKFFTEMLGDIDTPSLPFGLTNIHGQGDDVTTAYLPLPQDLNDRLRRQAKQIGVSVASLCHIAWAQVISRTSGEDRVVFGTVLFGRMQSGPGADSAMGLFINTLPLRVDLNGNILESVLRTHARLASLLEHEHASLVLAQRCSNVPQGTPLFSSILNYRHSTPSSEGTSINPGIEHLQYNERTNYPLLLSVEDFGTGLGLTVNMVRPFDPKRVCGYMQQTLQSLAEALDHAPDILANNLEVLPLEERRLLLHTWNSLAQNYPQHQTIHGLFEDQVKRTPHATALVFMGPSMTYTELNIRSNRLAHHLIELGVRPDMRVAICVERSFAMIIGVLAILKAGGAYLPLDPNYPKERLAYILEDAAPAVALVDATGRTTLEEAKLHLSHQK</sequence>